<keyword evidence="2" id="KW-1185">Reference proteome</keyword>
<evidence type="ECO:0000313" key="1">
    <source>
        <dbReference type="EMBL" id="KAJ9100189.1"/>
    </source>
</evidence>
<gene>
    <name evidence="1" type="primary">ATG18</name>
    <name evidence="1" type="ORF">QFC19_005722</name>
</gene>
<comment type="caution">
    <text evidence="1">The sequence shown here is derived from an EMBL/GenBank/DDBJ whole genome shotgun (WGS) entry which is preliminary data.</text>
</comment>
<sequence length="568" mass="61102">MLKSQIAPIPSYELQPVHKPSSLVNFITFNQDGSCIAVGNNKGYSIFTTNPFTKCYDSPPGEAIGIVEMLYSTSLVVVVALGEETGLSPRKLKIINTKRGSTICDLVFPSTILKVKLTRSRMIVLLEEQIYLYDISTMKLLHTIETSPNMAGICAISADQGSTDTSNSADNSGSVGSGPASGSGAGSGSASMTSTDSTPDAQSHSYLAYPSPPKTAMHDSLLVAGINTNGGLHSKQNNIQSVSNAPNRVGDVIIFDTDLLQPLCVIEAHKSALAAISLSSDGRLLATASDKGTIVRVFSVSTGAKLYQFRRGTYPTKVYLVAFSPDNRYVVTTSASGTVHIFRLGEDESLESKHKRKRASRQHETIAEETSATQDLDDEIEDDGDDSDVDDVESLEVVPSKQRKLSQGSSNSYTSMNSGISGMSEDGKEPKIDPIVDHARLSVARMIRRSSQTLGRKAAQKMGDFLPSKFASILEPTRHFASLKIASASKDVKSIAVLDSQVVHDMVPQMFLHSKDAAPASALDTQLMTEMALLHIFVVTSDGYLYVYGLDPERGGDCILLQQHSFDI</sequence>
<dbReference type="EMBL" id="JASBWR010000065">
    <property type="protein sequence ID" value="KAJ9100189.1"/>
    <property type="molecule type" value="Genomic_DNA"/>
</dbReference>
<evidence type="ECO:0000313" key="2">
    <source>
        <dbReference type="Proteomes" id="UP001241377"/>
    </source>
</evidence>
<accession>A0ACC2VM22</accession>
<dbReference type="Proteomes" id="UP001241377">
    <property type="component" value="Unassembled WGS sequence"/>
</dbReference>
<reference evidence="1" key="1">
    <citation type="submission" date="2023-04" db="EMBL/GenBank/DDBJ databases">
        <title>Draft Genome sequencing of Naganishia species isolated from polar environments using Oxford Nanopore Technology.</title>
        <authorList>
            <person name="Leo P."/>
            <person name="Venkateswaran K."/>
        </authorList>
    </citation>
    <scope>NUCLEOTIDE SEQUENCE</scope>
    <source>
        <strain evidence="1">MNA-CCFEE 5261</strain>
    </source>
</reference>
<protein>
    <submittedName>
        <fullName evidence="1">Autophagy protein</fullName>
    </submittedName>
</protein>
<name>A0ACC2VM22_9TREE</name>
<proteinExistence type="predicted"/>
<organism evidence="1 2">
    <name type="scientific">Naganishia cerealis</name>
    <dbReference type="NCBI Taxonomy" id="610337"/>
    <lineage>
        <taxon>Eukaryota</taxon>
        <taxon>Fungi</taxon>
        <taxon>Dikarya</taxon>
        <taxon>Basidiomycota</taxon>
        <taxon>Agaricomycotina</taxon>
        <taxon>Tremellomycetes</taxon>
        <taxon>Filobasidiales</taxon>
        <taxon>Filobasidiaceae</taxon>
        <taxon>Naganishia</taxon>
    </lineage>
</organism>